<dbReference type="PANTHER" id="PTHR23030">
    <property type="entry name" value="PCD6 INTERACTING PROTEIN-RELATED"/>
    <property type="match status" value="1"/>
</dbReference>
<protein>
    <submittedName>
        <fullName evidence="9">Tyrosine phosphatase</fullName>
    </submittedName>
</protein>
<dbReference type="Proteomes" id="UP000051574">
    <property type="component" value="Unassembled WGS sequence"/>
</dbReference>
<dbReference type="EMBL" id="LJIG01009412">
    <property type="protein sequence ID" value="KRT83132.1"/>
    <property type="molecule type" value="Genomic_DNA"/>
</dbReference>
<dbReference type="GO" id="GO:0043328">
    <property type="term" value="P:protein transport to vacuole involved in ubiquitin-dependent protein catabolic process via the multivesicular body sorting pathway"/>
    <property type="evidence" value="ECO:0007669"/>
    <property type="project" value="TreeGrafter"/>
</dbReference>
<evidence type="ECO:0000256" key="1">
    <source>
        <dbReference type="ARBA" id="ARBA00004177"/>
    </source>
</evidence>
<dbReference type="InterPro" id="IPR025304">
    <property type="entry name" value="ALIX_V_dom"/>
</dbReference>
<name>A0A0T6B714_9SCAR</name>
<dbReference type="Gene3D" id="3.90.190.10">
    <property type="entry name" value="Protein tyrosine phosphatase superfamily"/>
    <property type="match status" value="1"/>
</dbReference>
<dbReference type="InterPro" id="IPR000242">
    <property type="entry name" value="PTP_cat"/>
</dbReference>
<reference evidence="9 10" key="1">
    <citation type="submission" date="2015-09" db="EMBL/GenBank/DDBJ databases">
        <title>Draft genome of the scarab beetle Oryctes borbonicus.</title>
        <authorList>
            <person name="Meyer J.M."/>
            <person name="Markov G.V."/>
            <person name="Baskaran P."/>
            <person name="Herrmann M."/>
            <person name="Sommer R.J."/>
            <person name="Roedelsperger C."/>
        </authorList>
    </citation>
    <scope>NUCLEOTIDE SEQUENCE [LARGE SCALE GENOMIC DNA]</scope>
    <source>
        <strain evidence="9">OB123</strain>
        <tissue evidence="9">Whole animal</tissue>
    </source>
</reference>
<dbReference type="GO" id="GO:0045022">
    <property type="term" value="P:early endosome to late endosome transport"/>
    <property type="evidence" value="ECO:0007669"/>
    <property type="project" value="TreeGrafter"/>
</dbReference>
<dbReference type="InterPro" id="IPR004328">
    <property type="entry name" value="BRO1_dom"/>
</dbReference>
<evidence type="ECO:0000256" key="2">
    <source>
        <dbReference type="ARBA" id="ARBA00004496"/>
    </source>
</evidence>
<gene>
    <name evidence="9" type="ORF">AMK59_4353</name>
</gene>
<dbReference type="GO" id="GO:0032456">
    <property type="term" value="P:endocytic recycling"/>
    <property type="evidence" value="ECO:0007669"/>
    <property type="project" value="TreeGrafter"/>
</dbReference>
<keyword evidence="4" id="KW-0967">Endosome</keyword>
<dbReference type="Gene3D" id="1.20.120.560">
    <property type="entry name" value="alix/aip1 in complex with the ypdl late domain"/>
    <property type="match status" value="1"/>
</dbReference>
<dbReference type="Gene3D" id="1.25.40.280">
    <property type="entry name" value="alix/aip1 like domains"/>
    <property type="match status" value="1"/>
</dbReference>
<accession>A0A0T6B714</accession>
<evidence type="ECO:0000313" key="9">
    <source>
        <dbReference type="EMBL" id="KRT83132.1"/>
    </source>
</evidence>
<feature type="coiled-coil region" evidence="5">
    <location>
        <begin position="452"/>
        <end position="482"/>
    </location>
</feature>
<dbReference type="Pfam" id="PF03097">
    <property type="entry name" value="BRO1"/>
    <property type="match status" value="1"/>
</dbReference>
<evidence type="ECO:0000313" key="10">
    <source>
        <dbReference type="Proteomes" id="UP000051574"/>
    </source>
</evidence>
<evidence type="ECO:0000256" key="4">
    <source>
        <dbReference type="ARBA" id="ARBA00022753"/>
    </source>
</evidence>
<dbReference type="CDD" id="cd09234">
    <property type="entry name" value="V_HD-PTP_like"/>
    <property type="match status" value="1"/>
</dbReference>
<feature type="compositionally biased region" description="Basic and acidic residues" evidence="6">
    <location>
        <begin position="1316"/>
        <end position="1332"/>
    </location>
</feature>
<dbReference type="GO" id="GO:0004725">
    <property type="term" value="F:protein tyrosine phosphatase activity"/>
    <property type="evidence" value="ECO:0007669"/>
    <property type="project" value="InterPro"/>
</dbReference>
<keyword evidence="3" id="KW-0963">Cytoplasm</keyword>
<keyword evidence="5" id="KW-0175">Coiled coil</keyword>
<organism evidence="9 10">
    <name type="scientific">Oryctes borbonicus</name>
    <dbReference type="NCBI Taxonomy" id="1629725"/>
    <lineage>
        <taxon>Eukaryota</taxon>
        <taxon>Metazoa</taxon>
        <taxon>Ecdysozoa</taxon>
        <taxon>Arthropoda</taxon>
        <taxon>Hexapoda</taxon>
        <taxon>Insecta</taxon>
        <taxon>Pterygota</taxon>
        <taxon>Neoptera</taxon>
        <taxon>Endopterygota</taxon>
        <taxon>Coleoptera</taxon>
        <taxon>Polyphaga</taxon>
        <taxon>Scarabaeiformia</taxon>
        <taxon>Scarabaeidae</taxon>
        <taxon>Dynastinae</taxon>
        <taxon>Oryctes</taxon>
    </lineage>
</organism>
<dbReference type="GO" id="GO:0005768">
    <property type="term" value="C:endosome"/>
    <property type="evidence" value="ECO:0007669"/>
    <property type="project" value="UniProtKB-SubCell"/>
</dbReference>
<evidence type="ECO:0000256" key="6">
    <source>
        <dbReference type="SAM" id="MobiDB-lite"/>
    </source>
</evidence>
<feature type="region of interest" description="Disordered" evidence="6">
    <location>
        <begin position="1262"/>
        <end position="1292"/>
    </location>
</feature>
<proteinExistence type="predicted"/>
<dbReference type="SMART" id="SM01041">
    <property type="entry name" value="BRO1"/>
    <property type="match status" value="1"/>
</dbReference>
<evidence type="ECO:0000259" key="8">
    <source>
        <dbReference type="PROSITE" id="PS51180"/>
    </source>
</evidence>
<comment type="caution">
    <text evidence="9">The sequence shown here is derived from an EMBL/GenBank/DDBJ whole genome shotgun (WGS) entry which is preliminary data.</text>
</comment>
<dbReference type="Pfam" id="PF13949">
    <property type="entry name" value="ALIX_LYPXL_bnd"/>
    <property type="match status" value="1"/>
</dbReference>
<sequence>MEAAPRLPMICFHFKISTEKVSFESKLKEYIAEVYHEDPNSYSNEIYELECLRAAATRPTEDISSCQLLKEYYCQLHFLKSRFPMEERQPCAIYFSWKDTYTNVLCSVQDINFELMCILYNIGALHTQLGAADKRSSPEGMKMSCTHFQCAAWAFQTLRETYSHMVALHEADEITHAMQLICLAQAQECILEKSMLDNRKATIISKVAVQVMEYYKQALSYMQAAREDCELLRTEKYTLKYLAFKCEYHRAIALLYQGQQSEEQQKMGERVAFYQAALDHHEEARKHAASMSSSLSAPFKEALAFTLDVIEGKRKAAKNENEYIYHEEVPDKQTLQEVKGASLVKGIPFSIYDTEVSGPDIFAKLVPIEAHEASSLYSEQKAKMLRKIGELVDVKNQALSEFMSSLQLEILSQMHQAKGLPQEIVDRAAALAARPSACQDLVAVMSKLSNSYHDVEAMLRDIQQLLKEEQQKEKEYQTIMGKRPPSIIATDLSREAAKYQEAHGKASESNQNLHKAMTAHVANIKILAMPLAQLQQHIPSIDFPNPNVDETRLAEIQKLVGKVEEMRNQRTMLWGQLRDAVHQDDITGILVTKQNEPNLDQLFQKELDKHKKLADLIEQNATAQDNICKALVDTYAQFTSSRKYLQDVLNKRTTVLQNLIGSYDMYEDLLSKANKGIEFYDKLETNVSKLFQRIKSACKVQDEEREQILLKNNQLKGVDVSIAGVAVSRAPKLKDYLDNMKADKLAAFSVDGSAAYPAAVYQPIVTDSQQWPPAVRPAPVGSEITTTTASSLANMKGENRIDYGSGQVAHGSYGTSHQYNQVYTYSAGYNSPITNPGANYMNPVTTASAVTQPDYTTYSAASAAINTTASADSTYNPTNYIPTASNGTGNIGQANYNYNMAGYNYYQYSTQPTTQSQDVSQNIQQSYPTSYPQSTYGTNTSNVAHQPTPYTQPSTYNQNIDSQAMYHQAGYMAGMYGGTVTQGGYVQPDPQVTYTTASYVQPTNQMYSQGNYTQPVTQTTYVSPTTQTSYAQPTTQSNYVQPTTQTNYTQPTTQNLSSGKSLDDILSEKMAALMPNSRKDPNSNPYVPSQYPQYDYASGYAHPNHYSYANTNIPASSYYTMSNTSYPYVTTSEQSSLDASGYGSGATTTVTTTVADSTYTYGEETGTYPAGYYQTAQSTTATDGQTPSAYNANMYTANPYGTTYSDQTSTLNAQGQDQAYMYQQYYAQNTSQYYNYPQQQDNSSTIAYDAQSYYNHSTIYTTEGQQPTQPSAASTTAVASQPKPETSTAKKVESSIDLLSGIDFNISVTPLMPQQKTEKAEEKEKEVPKSKVVDTPPTVPIIPISKPEENLKPVTLIRKKITRPTTDPFQNTEVVKQFVQEVDKFEKFCDTLITKTLNGPTTLDLKWKEIQDRQDNESYNKSISIARCYPLKNRFPDILPYDYSRVELRSTKDDYINASYVKDASQNCPVYIVTQAPTQTTTVDFWAMIWEQEIELMICLLNKNEVSLCIAFWIFFCEILSLKRNHHSILD</sequence>
<comment type="subcellular location">
    <subcellularLocation>
        <location evidence="2">Cytoplasm</location>
    </subcellularLocation>
    <subcellularLocation>
        <location evidence="1">Endosome</location>
    </subcellularLocation>
</comment>
<dbReference type="InterPro" id="IPR038499">
    <property type="entry name" value="BRO1_sf"/>
</dbReference>
<dbReference type="PROSITE" id="PS50055">
    <property type="entry name" value="TYR_PHOSPHATASE_PTP"/>
    <property type="match status" value="1"/>
</dbReference>
<feature type="compositionally biased region" description="Low complexity" evidence="6">
    <location>
        <begin position="1041"/>
        <end position="1055"/>
    </location>
</feature>
<feature type="region of interest" description="Disordered" evidence="6">
    <location>
        <begin position="1314"/>
        <end position="1341"/>
    </location>
</feature>
<dbReference type="PROSITE" id="PS51180">
    <property type="entry name" value="BRO1"/>
    <property type="match status" value="1"/>
</dbReference>
<dbReference type="Pfam" id="PF00102">
    <property type="entry name" value="Y_phosphatase"/>
    <property type="match status" value="1"/>
</dbReference>
<dbReference type="SUPFAM" id="SSF52799">
    <property type="entry name" value="(Phosphotyrosine protein) phosphatases II"/>
    <property type="match status" value="1"/>
</dbReference>
<feature type="compositionally biased region" description="Polar residues" evidence="6">
    <location>
        <begin position="1262"/>
        <end position="1287"/>
    </location>
</feature>
<feature type="domain" description="Tyrosine-protein phosphatase" evidence="7">
    <location>
        <begin position="1403"/>
        <end position="1513"/>
    </location>
</feature>
<feature type="compositionally biased region" description="Polar residues" evidence="6">
    <location>
        <begin position="1031"/>
        <end position="1040"/>
    </location>
</feature>
<dbReference type="OrthoDB" id="10266451at2759"/>
<evidence type="ECO:0000259" key="7">
    <source>
        <dbReference type="PROSITE" id="PS50055"/>
    </source>
</evidence>
<feature type="domain" description="BRO1" evidence="8">
    <location>
        <begin position="8"/>
        <end position="399"/>
    </location>
</feature>
<evidence type="ECO:0000256" key="5">
    <source>
        <dbReference type="SAM" id="Coils"/>
    </source>
</evidence>
<dbReference type="PRINTS" id="PR00700">
    <property type="entry name" value="PRTYPHPHTASE"/>
</dbReference>
<evidence type="ECO:0000256" key="3">
    <source>
        <dbReference type="ARBA" id="ARBA00022490"/>
    </source>
</evidence>
<feature type="region of interest" description="Disordered" evidence="6">
    <location>
        <begin position="1030"/>
        <end position="1060"/>
    </location>
</feature>
<dbReference type="InterPro" id="IPR029021">
    <property type="entry name" value="Prot-tyrosine_phosphatase-like"/>
</dbReference>
<dbReference type="PANTHER" id="PTHR23030:SF30">
    <property type="entry name" value="TYROSINE-PROTEIN PHOSPHATASE NON-RECEPTOR TYPE 23"/>
    <property type="match status" value="1"/>
</dbReference>
<keyword evidence="10" id="KW-1185">Reference proteome</keyword>
<dbReference type="Gene3D" id="1.20.140.50">
    <property type="entry name" value="alix/aip1 like domains"/>
    <property type="match status" value="1"/>
</dbReference>